<dbReference type="PANTHER" id="PTHR12049">
    <property type="entry name" value="PROTEIN ARGININE METHYLTRANSFERASE NDUFAF7, MITOCHONDRIAL"/>
    <property type="match status" value="1"/>
</dbReference>
<evidence type="ECO:0000256" key="3">
    <source>
        <dbReference type="ARBA" id="ARBA00022603"/>
    </source>
</evidence>
<evidence type="ECO:0000256" key="1">
    <source>
        <dbReference type="ARBA" id="ARBA00004173"/>
    </source>
</evidence>
<sequence>MFTYIQELIDKSQGSISISDFMNAVLYHERYGYYTSRLPLGKDGDFTTAPEISQLFGEVIAVWIMHTWEKLGKPSKFSLVELGPGKGTLIHDIIRVTKKYSSFFNSMLIHLVEISLTLRKIQKEKLKGLDVNWHKDIDNLPEQPTIFLANEFFDALPIDQFVYRDGQWYENRVTKQDDGVSFQCVALKSRKKESWVPVLATQTTNGKLFNGAVVEICSTGVEILKKLEKKIHNNKGAALIIDYGYVYPAYKSTLQSIKQHKYANFLENVGNSDITALVNFQALRDSLKHVDCEILTQREFLYLFGIKERTQALMKSASDEQKNRIFSEFLRLTENMGTLFKAMLLIALLKRSKQRNYFIVNELFKKQSESNKEVIREYWGDDEKASDVNKIYVEFLEEVKQEVKKRLDEEFPGIPNDIKGIIENLKYAELPSSNLTNTSIDYDQKKEMRKKYQIEVKDAFEMGVLNNTQ</sequence>
<dbReference type="PANTHER" id="PTHR12049:SF7">
    <property type="entry name" value="PROTEIN ARGININE METHYLTRANSFERASE NDUFAF7, MITOCHONDRIAL"/>
    <property type="match status" value="1"/>
</dbReference>
<dbReference type="InterPro" id="IPR029063">
    <property type="entry name" value="SAM-dependent_MTases_sf"/>
</dbReference>
<keyword evidence="5 7" id="KW-0496">Mitochondrion</keyword>
<dbReference type="AlphaFoldDB" id="A0A8X6Y8S5"/>
<dbReference type="InterPro" id="IPR003788">
    <property type="entry name" value="NDUFAF7"/>
</dbReference>
<evidence type="ECO:0000313" key="10">
    <source>
        <dbReference type="Proteomes" id="UP000886998"/>
    </source>
</evidence>
<comment type="function">
    <text evidence="7">Arginine methyltransferase involved in the assembly or stability of mitochondrial NADH:ubiquinone oxidoreductase complex (complex I).</text>
</comment>
<keyword evidence="10" id="KW-1185">Reference proteome</keyword>
<keyword evidence="3 7" id="KW-0489">Methyltransferase</keyword>
<name>A0A8X6Y8S5_9ARAC</name>
<evidence type="ECO:0000256" key="6">
    <source>
        <dbReference type="ARBA" id="ARBA00048612"/>
    </source>
</evidence>
<evidence type="ECO:0000256" key="2">
    <source>
        <dbReference type="ARBA" id="ARBA00005891"/>
    </source>
</evidence>
<dbReference type="GO" id="GO:0005739">
    <property type="term" value="C:mitochondrion"/>
    <property type="evidence" value="ECO:0007669"/>
    <property type="project" value="UniProtKB-SubCell"/>
</dbReference>
<dbReference type="GO" id="GO:0035243">
    <property type="term" value="F:protein-arginine omega-N symmetric methyltransferase activity"/>
    <property type="evidence" value="ECO:0007669"/>
    <property type="project" value="UniProtKB-EC"/>
</dbReference>
<dbReference type="InterPro" id="IPR038375">
    <property type="entry name" value="NDUFAF7_sf"/>
</dbReference>
<accession>A0A8X6Y8S5</accession>
<keyword evidence="4 7" id="KW-0808">Transferase</keyword>
<comment type="similarity">
    <text evidence="2 7">Belongs to the NDUFAF7 family.</text>
</comment>
<dbReference type="GO" id="GO:0032259">
    <property type="term" value="P:methylation"/>
    <property type="evidence" value="ECO:0007669"/>
    <property type="project" value="UniProtKB-KW"/>
</dbReference>
<reference evidence="8" key="1">
    <citation type="submission" date="2020-08" db="EMBL/GenBank/DDBJ databases">
        <title>Multicomponent nature underlies the extraordinary mechanical properties of spider dragline silk.</title>
        <authorList>
            <person name="Kono N."/>
            <person name="Nakamura H."/>
            <person name="Mori M."/>
            <person name="Yoshida Y."/>
            <person name="Ohtoshi R."/>
            <person name="Malay A.D."/>
            <person name="Moran D.A.P."/>
            <person name="Tomita M."/>
            <person name="Numata K."/>
            <person name="Arakawa K."/>
        </authorList>
    </citation>
    <scope>NUCLEOTIDE SEQUENCE</scope>
</reference>
<evidence type="ECO:0000256" key="5">
    <source>
        <dbReference type="ARBA" id="ARBA00023128"/>
    </source>
</evidence>
<comment type="caution">
    <text evidence="8">The sequence shown here is derived from an EMBL/GenBank/DDBJ whole genome shotgun (WGS) entry which is preliminary data.</text>
</comment>
<organism evidence="8 10">
    <name type="scientific">Trichonephila inaurata madagascariensis</name>
    <dbReference type="NCBI Taxonomy" id="2747483"/>
    <lineage>
        <taxon>Eukaryota</taxon>
        <taxon>Metazoa</taxon>
        <taxon>Ecdysozoa</taxon>
        <taxon>Arthropoda</taxon>
        <taxon>Chelicerata</taxon>
        <taxon>Arachnida</taxon>
        <taxon>Araneae</taxon>
        <taxon>Araneomorphae</taxon>
        <taxon>Entelegynae</taxon>
        <taxon>Araneoidea</taxon>
        <taxon>Nephilidae</taxon>
        <taxon>Trichonephila</taxon>
        <taxon>Trichonephila inaurata</taxon>
    </lineage>
</organism>
<dbReference type="EMBL" id="BMAV01023781">
    <property type="protein sequence ID" value="GFY79883.1"/>
    <property type="molecule type" value="Genomic_DNA"/>
</dbReference>
<evidence type="ECO:0000313" key="9">
    <source>
        <dbReference type="EMBL" id="GFY79883.1"/>
    </source>
</evidence>
<comment type="catalytic activity">
    <reaction evidence="6 7">
        <text>L-arginyl-[protein] + 2 S-adenosyl-L-methionine = N(omega),N(omega)'-dimethyl-L-arginyl-[protein] + 2 S-adenosyl-L-homocysteine + 2 H(+)</text>
        <dbReference type="Rhea" id="RHEA:48108"/>
        <dbReference type="Rhea" id="RHEA-COMP:10532"/>
        <dbReference type="Rhea" id="RHEA-COMP:11992"/>
        <dbReference type="ChEBI" id="CHEBI:15378"/>
        <dbReference type="ChEBI" id="CHEBI:29965"/>
        <dbReference type="ChEBI" id="CHEBI:57856"/>
        <dbReference type="ChEBI" id="CHEBI:59789"/>
        <dbReference type="ChEBI" id="CHEBI:88221"/>
        <dbReference type="EC" id="2.1.1.320"/>
    </reaction>
</comment>
<evidence type="ECO:0000256" key="4">
    <source>
        <dbReference type="ARBA" id="ARBA00022679"/>
    </source>
</evidence>
<evidence type="ECO:0000313" key="8">
    <source>
        <dbReference type="EMBL" id="GFY65084.1"/>
    </source>
</evidence>
<evidence type="ECO:0000256" key="7">
    <source>
        <dbReference type="RuleBase" id="RU364114"/>
    </source>
</evidence>
<dbReference type="Pfam" id="PF02636">
    <property type="entry name" value="Methyltransf_28"/>
    <property type="match status" value="1"/>
</dbReference>
<dbReference type="OrthoDB" id="438553at2759"/>
<dbReference type="Proteomes" id="UP000886998">
    <property type="component" value="Unassembled WGS sequence"/>
</dbReference>
<protein>
    <recommendedName>
        <fullName evidence="7">Protein arginine methyltransferase NDUFAF7</fullName>
        <ecNumber evidence="7">2.1.1.320</ecNumber>
    </recommendedName>
</protein>
<dbReference type="Gene3D" id="3.40.50.12710">
    <property type="match status" value="1"/>
</dbReference>
<gene>
    <name evidence="8" type="primary">midA</name>
    <name evidence="8" type="ORF">TNIN_35871</name>
    <name evidence="9" type="ORF">TNIN_55351</name>
</gene>
<dbReference type="EC" id="2.1.1.320" evidence="7"/>
<dbReference type="EMBL" id="BMAV01015538">
    <property type="protein sequence ID" value="GFY65084.1"/>
    <property type="molecule type" value="Genomic_DNA"/>
</dbReference>
<dbReference type="SUPFAM" id="SSF53335">
    <property type="entry name" value="S-adenosyl-L-methionine-dependent methyltransferases"/>
    <property type="match status" value="1"/>
</dbReference>
<proteinExistence type="inferred from homology"/>
<comment type="subcellular location">
    <subcellularLocation>
        <location evidence="1 7">Mitochondrion</location>
    </subcellularLocation>
</comment>